<keyword evidence="2" id="KW-0472">Membrane</keyword>
<dbReference type="AlphaFoldDB" id="A0A7X4W816"/>
<protein>
    <submittedName>
        <fullName evidence="3">Uncharacterized protein</fullName>
    </submittedName>
</protein>
<accession>A0A7X4W816</accession>
<proteinExistence type="predicted"/>
<organism evidence="3 4">
    <name type="scientific">Photobacterium halotolerans</name>
    <dbReference type="NCBI Taxonomy" id="265726"/>
    <lineage>
        <taxon>Bacteria</taxon>
        <taxon>Pseudomonadati</taxon>
        <taxon>Pseudomonadota</taxon>
        <taxon>Gammaproteobacteria</taxon>
        <taxon>Vibrionales</taxon>
        <taxon>Vibrionaceae</taxon>
        <taxon>Photobacterium</taxon>
    </lineage>
</organism>
<evidence type="ECO:0000256" key="1">
    <source>
        <dbReference type="SAM" id="MobiDB-lite"/>
    </source>
</evidence>
<feature type="transmembrane region" description="Helical" evidence="2">
    <location>
        <begin position="68"/>
        <end position="86"/>
    </location>
</feature>
<keyword evidence="2" id="KW-0812">Transmembrane</keyword>
<name>A0A7X4W816_9GAMM</name>
<sequence length="88" mass="9737">MLDWLNDAVDKGSEMLGGAWEDTTEFAGGWWNDYLDSKPTPNSTQDPSANETGNTATVTQQHPQSFHYGWIIGGAVVLLLVIVLLMRR</sequence>
<reference evidence="3 4" key="1">
    <citation type="submission" date="2017-05" db="EMBL/GenBank/DDBJ databases">
        <title>High clonality and local adaptation shapes Vibrionaceae linages within an endangered oasis.</title>
        <authorList>
            <person name="Vazquez-Rosas-Landa M."/>
        </authorList>
    </citation>
    <scope>NUCLEOTIDE SEQUENCE [LARGE SCALE GENOMIC DNA]</scope>
    <source>
        <strain evidence="3 4">P46_P4S1P180</strain>
    </source>
</reference>
<gene>
    <name evidence="3" type="ORF">CAG72_01585</name>
</gene>
<evidence type="ECO:0000256" key="2">
    <source>
        <dbReference type="SAM" id="Phobius"/>
    </source>
</evidence>
<keyword evidence="2" id="KW-1133">Transmembrane helix</keyword>
<feature type="compositionally biased region" description="Polar residues" evidence="1">
    <location>
        <begin position="39"/>
        <end position="58"/>
    </location>
</feature>
<evidence type="ECO:0000313" key="4">
    <source>
        <dbReference type="Proteomes" id="UP000465712"/>
    </source>
</evidence>
<dbReference type="RefSeq" id="WP_161442358.1">
    <property type="nucleotide sequence ID" value="NZ_WXWW01000030.1"/>
</dbReference>
<feature type="region of interest" description="Disordered" evidence="1">
    <location>
        <begin position="36"/>
        <end position="58"/>
    </location>
</feature>
<dbReference type="Proteomes" id="UP000465712">
    <property type="component" value="Unassembled WGS sequence"/>
</dbReference>
<dbReference type="EMBL" id="WXWW01000030">
    <property type="protein sequence ID" value="NAW63896.1"/>
    <property type="molecule type" value="Genomic_DNA"/>
</dbReference>
<evidence type="ECO:0000313" key="3">
    <source>
        <dbReference type="EMBL" id="NAW63896.1"/>
    </source>
</evidence>
<comment type="caution">
    <text evidence="3">The sequence shown here is derived from an EMBL/GenBank/DDBJ whole genome shotgun (WGS) entry which is preliminary data.</text>
</comment>